<keyword evidence="4" id="KW-0281">Fimbrium</keyword>
<dbReference type="Gene3D" id="2.60.40.1090">
    <property type="entry name" value="Fimbrial-type adhesion domain"/>
    <property type="match status" value="1"/>
</dbReference>
<protein>
    <recommendedName>
        <fullName evidence="8">Fimbrial-type adhesion domain-containing protein</fullName>
    </recommendedName>
</protein>
<dbReference type="GO" id="GO:0009289">
    <property type="term" value="C:pilus"/>
    <property type="evidence" value="ECO:0007669"/>
    <property type="project" value="UniProtKB-SubCell"/>
</dbReference>
<evidence type="ECO:0000256" key="3">
    <source>
        <dbReference type="ARBA" id="ARBA00022729"/>
    </source>
</evidence>
<evidence type="ECO:0000256" key="1">
    <source>
        <dbReference type="ARBA" id="ARBA00004561"/>
    </source>
</evidence>
<feature type="signal peptide" evidence="5">
    <location>
        <begin position="1"/>
        <end position="22"/>
    </location>
</feature>
<dbReference type="KEGG" id="aei:AOY20_04105"/>
<dbReference type="InterPro" id="IPR008966">
    <property type="entry name" value="Adhesion_dom_sf"/>
</dbReference>
<keyword evidence="7" id="KW-1185">Reference proteome</keyword>
<comment type="similarity">
    <text evidence="2">Belongs to the fimbrial protein family.</text>
</comment>
<dbReference type="PANTHER" id="PTHR33420">
    <property type="entry name" value="FIMBRIAL SUBUNIT ELFA-RELATED"/>
    <property type="match status" value="1"/>
</dbReference>
<dbReference type="GO" id="GO:0043709">
    <property type="term" value="P:cell adhesion involved in single-species biofilm formation"/>
    <property type="evidence" value="ECO:0007669"/>
    <property type="project" value="TreeGrafter"/>
</dbReference>
<dbReference type="Proteomes" id="UP000064939">
    <property type="component" value="Chromosome"/>
</dbReference>
<dbReference type="InterPro" id="IPR050263">
    <property type="entry name" value="Bact_Fimbrial_Adh_Pro"/>
</dbReference>
<dbReference type="PANTHER" id="PTHR33420:SF3">
    <property type="entry name" value="FIMBRIAL SUBUNIT ELFA"/>
    <property type="match status" value="1"/>
</dbReference>
<evidence type="ECO:0000256" key="2">
    <source>
        <dbReference type="ARBA" id="ARBA00006671"/>
    </source>
</evidence>
<feature type="chain" id="PRO_5006039609" description="Fimbrial-type adhesion domain-containing protein" evidence="5">
    <location>
        <begin position="23"/>
        <end position="193"/>
    </location>
</feature>
<dbReference type="OrthoDB" id="6494728at2"/>
<dbReference type="InterPro" id="IPR036937">
    <property type="entry name" value="Adhesion_dom_fimbrial_sf"/>
</dbReference>
<reference evidence="6 7" key="1">
    <citation type="journal article" date="2015" name="Int. J. Syst. Evol. Microbiol.">
        <title>Acinetobacter equi sp. nov. isolated from horse faeces.</title>
        <authorList>
            <person name="Poppel M.T."/>
            <person name="Skiebe E."/>
            <person name="Laue M."/>
            <person name="Bergmann H."/>
            <person name="Ebersberger I."/>
            <person name="Garn T."/>
            <person name="Fruth A."/>
            <person name="Baumgardt S."/>
            <person name="Busse H.J."/>
            <person name="Wilharm G."/>
        </authorList>
    </citation>
    <scope>NUCLEOTIDE SEQUENCE [LARGE SCALE GENOMIC DNA]</scope>
    <source>
        <strain evidence="6 7">114</strain>
    </source>
</reference>
<name>A0A0N9VUG6_9GAMM</name>
<evidence type="ECO:0008006" key="8">
    <source>
        <dbReference type="Google" id="ProtNLM"/>
    </source>
</evidence>
<dbReference type="RefSeq" id="WP_054580682.1">
    <property type="nucleotide sequence ID" value="NZ_CP012808.1"/>
</dbReference>
<accession>A0A0N9VUG6</accession>
<evidence type="ECO:0000256" key="4">
    <source>
        <dbReference type="ARBA" id="ARBA00023263"/>
    </source>
</evidence>
<gene>
    <name evidence="6" type="ORF">AOY20_04105</name>
</gene>
<dbReference type="EMBL" id="CP012808">
    <property type="protein sequence ID" value="ALH94783.1"/>
    <property type="molecule type" value="Genomic_DNA"/>
</dbReference>
<evidence type="ECO:0000313" key="7">
    <source>
        <dbReference type="Proteomes" id="UP000064939"/>
    </source>
</evidence>
<evidence type="ECO:0000313" key="6">
    <source>
        <dbReference type="EMBL" id="ALH94783.1"/>
    </source>
</evidence>
<dbReference type="AlphaFoldDB" id="A0A0N9VUG6"/>
<proteinExistence type="inferred from homology"/>
<keyword evidence="3 5" id="KW-0732">Signal</keyword>
<dbReference type="STRING" id="1324350.AOY20_04105"/>
<dbReference type="SUPFAM" id="SSF49401">
    <property type="entry name" value="Bacterial adhesins"/>
    <property type="match status" value="1"/>
</dbReference>
<comment type="subcellular location">
    <subcellularLocation>
        <location evidence="1">Fimbrium</location>
    </subcellularLocation>
</comment>
<evidence type="ECO:0000256" key="5">
    <source>
        <dbReference type="SAM" id="SignalP"/>
    </source>
</evidence>
<sequence length="193" mass="20301">MKIISKSTLLCLGLFGYSQLYAANQITITGRVIDSTCTLSGGDNTNGAYDDIAVVLDTVPDSSFMGEDSVTGTKTFKLRLTKTNSTTACDQATNQGLKGIGLSVPANGYVATKPSVIVNTAYAGAGQVNLQILTNNDVPVTFNTTYPSQPRSIVIADDGGFATLTYKAQYIAADATSVAQPVQALLTYTLEYN</sequence>
<organism evidence="6 7">
    <name type="scientific">Acinetobacter equi</name>
    <dbReference type="NCBI Taxonomy" id="1324350"/>
    <lineage>
        <taxon>Bacteria</taxon>
        <taxon>Pseudomonadati</taxon>
        <taxon>Pseudomonadota</taxon>
        <taxon>Gammaproteobacteria</taxon>
        <taxon>Moraxellales</taxon>
        <taxon>Moraxellaceae</taxon>
        <taxon>Acinetobacter</taxon>
    </lineage>
</organism>